<comment type="caution">
    <text evidence="2">The sequence shown here is derived from an EMBL/GenBank/DDBJ whole genome shotgun (WGS) entry which is preliminary data.</text>
</comment>
<evidence type="ECO:0000256" key="1">
    <source>
        <dbReference type="SAM" id="MobiDB-lite"/>
    </source>
</evidence>
<reference evidence="2 3" key="1">
    <citation type="submission" date="2015-09" db="EMBL/GenBank/DDBJ databases">
        <title>Genome announcement of multiple Pseudomonas syringae strains.</title>
        <authorList>
            <person name="Thakur S."/>
            <person name="Wang P.W."/>
            <person name="Gong Y."/>
            <person name="Weir B.S."/>
            <person name="Guttman D.S."/>
        </authorList>
    </citation>
    <scope>NUCLEOTIDE SEQUENCE [LARGE SCALE GENOMIC DNA]</scope>
    <source>
        <strain evidence="2 3">ICMP3963</strain>
    </source>
</reference>
<dbReference type="EMBL" id="LJRR01000178">
    <property type="protein sequence ID" value="KPZ17228.1"/>
    <property type="molecule type" value="Genomic_DNA"/>
</dbReference>
<dbReference type="AlphaFoldDB" id="A0A0Q0GV44"/>
<evidence type="ECO:0000313" key="2">
    <source>
        <dbReference type="EMBL" id="KPZ17228.1"/>
    </source>
</evidence>
<name>A0A0Q0GV44_9PSED</name>
<evidence type="ECO:0000313" key="3">
    <source>
        <dbReference type="Proteomes" id="UP000050317"/>
    </source>
</evidence>
<feature type="region of interest" description="Disordered" evidence="1">
    <location>
        <begin position="19"/>
        <end position="58"/>
    </location>
</feature>
<dbReference type="Proteomes" id="UP000050317">
    <property type="component" value="Unassembled WGS sequence"/>
</dbReference>
<sequence length="58" mass="6105">MIRTGNVERELSQVQKCKAVMKQRAGPGKGAATGRAASRAGDAQGVSGQRNGDVTRYE</sequence>
<gene>
    <name evidence="2" type="ORF">ALO40_102269</name>
</gene>
<organism evidence="2 3">
    <name type="scientific">Pseudomonas syringae pv. viburni</name>
    <dbReference type="NCBI Taxonomy" id="251703"/>
    <lineage>
        <taxon>Bacteria</taxon>
        <taxon>Pseudomonadati</taxon>
        <taxon>Pseudomonadota</taxon>
        <taxon>Gammaproteobacteria</taxon>
        <taxon>Pseudomonadales</taxon>
        <taxon>Pseudomonadaceae</taxon>
        <taxon>Pseudomonas</taxon>
    </lineage>
</organism>
<protein>
    <submittedName>
        <fullName evidence="2">Uncharacterized protein</fullName>
    </submittedName>
</protein>
<proteinExistence type="predicted"/>
<accession>A0A0Q0GV44</accession>
<feature type="compositionally biased region" description="Low complexity" evidence="1">
    <location>
        <begin position="30"/>
        <end position="43"/>
    </location>
</feature>
<dbReference type="PATRIC" id="fig|251703.9.peg.1511"/>